<dbReference type="Gene3D" id="1.25.40.10">
    <property type="entry name" value="Tetratricopeptide repeat domain"/>
    <property type="match status" value="2"/>
</dbReference>
<evidence type="ECO:0000313" key="7">
    <source>
        <dbReference type="EMBL" id="GAA3580563.1"/>
    </source>
</evidence>
<dbReference type="Pfam" id="PF03704">
    <property type="entry name" value="BTAD"/>
    <property type="match status" value="1"/>
</dbReference>
<dbReference type="InterPro" id="IPR027417">
    <property type="entry name" value="P-loop_NTPase"/>
</dbReference>
<proteinExistence type="inferred from homology"/>
<sequence length="903" mass="97370">MLAILALNAGQVVSADRLINLVWADHRPATAPNTLQSTISFLRRHLELEGILVAKSHGYLLALRRDRIDATRAEQLIRESRLRDDPHDKAAGLAAALEMWRGQPLSGLAGMTWLDDHAARLDLLRRTALQSLVDARLALGEHAILVGDLEQACVQEPLNEELHARLMLALYRCGRQADALAAFHRLRSSLSDDLGISPSQTVHDLHTAILRQDRSLELTASSPTPDVGLSLMTPAQLPPVTASFVGRGRELGRLDEALGPDDQLSTFPCPVIVVTGAAGMGKTTLAVHWGKRVVDRFPDGQLYANLRGHEGRSPAADPASILGGFIEALGVSRSVIPDDPDARAGLYRSAMAEKRMLVVLDNAHDTEQVVPLLPGGQQSMVLITSRDLMLPLVIAVDALPLAVDRLTDAEARALLAERLGDQVLAAHQAACDAIVSGCDGLPLALAIVAARAAAGDGSSLESIATQVACGSSILDGFATGDERTDLRMVVSRIYASLPRSSAHMLRRLGSHPAGRFSLNAAASMRGCGLAEAERVLADLTRRHLLIGSRPGRYEMHGLVRAYVLELLGERRTDHRRTTQRLLDFYLHSAFRSALLQASDRHPIALPAPVKGTTPADPKTRSEAVTWLAGEWENLISGVQLAHSNGFLSHTWQLSWCLTTFLDWQGKLDDLVLVSDLALEAADELADPIPRAHALHGLARASAVVGEFGNASAKFEDALKIFAAANDAENEARLYVDYAQMLCRSGDSSAALDRALAGRRLARTAGSHLAEAHAQNAIGWSLLRLRNLEAGVEACEAALRVFRRHGLLDGEAVALGGIGWFQLSIGRPENAIPHLLSAGDLHRMLGNRVREAEWLEMLGVAYTALGEASRADDAFIRSAAIHDSLHDRPRAGREEKSGEQPSLD</sequence>
<gene>
    <name evidence="7" type="ORF">GCM10022235_58570</name>
</gene>
<accession>A0ABP6YBK1</accession>
<dbReference type="InterPro" id="IPR011990">
    <property type="entry name" value="TPR-like_helical_dom_sf"/>
</dbReference>
<dbReference type="SMART" id="SM01043">
    <property type="entry name" value="BTAD"/>
    <property type="match status" value="1"/>
</dbReference>
<dbReference type="SMART" id="SM00862">
    <property type="entry name" value="Trans_reg_C"/>
    <property type="match status" value="1"/>
</dbReference>
<comment type="similarity">
    <text evidence="1">Belongs to the AfsR/DnrI/RedD regulatory family.</text>
</comment>
<dbReference type="InterPro" id="IPR016032">
    <property type="entry name" value="Sig_transdc_resp-reg_C-effctor"/>
</dbReference>
<name>A0ABP6YBK1_9ACTN</name>
<dbReference type="SUPFAM" id="SSF48452">
    <property type="entry name" value="TPR-like"/>
    <property type="match status" value="3"/>
</dbReference>
<dbReference type="EMBL" id="BAABAA010000008">
    <property type="protein sequence ID" value="GAA3580563.1"/>
    <property type="molecule type" value="Genomic_DNA"/>
</dbReference>
<evidence type="ECO:0000256" key="4">
    <source>
        <dbReference type="ARBA" id="ARBA00023163"/>
    </source>
</evidence>
<evidence type="ECO:0000256" key="1">
    <source>
        <dbReference type="ARBA" id="ARBA00005820"/>
    </source>
</evidence>
<keyword evidence="3 5" id="KW-0238">DNA-binding</keyword>
<dbReference type="Gene3D" id="1.10.10.10">
    <property type="entry name" value="Winged helix-like DNA-binding domain superfamily/Winged helix DNA-binding domain"/>
    <property type="match status" value="1"/>
</dbReference>
<dbReference type="SMART" id="SM00028">
    <property type="entry name" value="TPR"/>
    <property type="match status" value="4"/>
</dbReference>
<dbReference type="PANTHER" id="PTHR35807">
    <property type="entry name" value="TRANSCRIPTIONAL REGULATOR REDD-RELATED"/>
    <property type="match status" value="1"/>
</dbReference>
<feature type="domain" description="OmpR/PhoB-type" evidence="6">
    <location>
        <begin position="1"/>
        <end position="63"/>
    </location>
</feature>
<keyword evidence="8" id="KW-1185">Reference proteome</keyword>
<dbReference type="Proteomes" id="UP001501222">
    <property type="component" value="Unassembled WGS sequence"/>
</dbReference>
<comment type="caution">
    <text evidence="7">The sequence shown here is derived from an EMBL/GenBank/DDBJ whole genome shotgun (WGS) entry which is preliminary data.</text>
</comment>
<keyword evidence="4" id="KW-0804">Transcription</keyword>
<evidence type="ECO:0000256" key="3">
    <source>
        <dbReference type="ARBA" id="ARBA00023125"/>
    </source>
</evidence>
<dbReference type="PROSITE" id="PS51755">
    <property type="entry name" value="OMPR_PHOB"/>
    <property type="match status" value="1"/>
</dbReference>
<organism evidence="7 8">
    <name type="scientific">Kribbella ginsengisoli</name>
    <dbReference type="NCBI Taxonomy" id="363865"/>
    <lineage>
        <taxon>Bacteria</taxon>
        <taxon>Bacillati</taxon>
        <taxon>Actinomycetota</taxon>
        <taxon>Actinomycetes</taxon>
        <taxon>Propionibacteriales</taxon>
        <taxon>Kribbellaceae</taxon>
        <taxon>Kribbella</taxon>
    </lineage>
</organism>
<dbReference type="PANTHER" id="PTHR35807:SF1">
    <property type="entry name" value="TRANSCRIPTIONAL REGULATOR REDD"/>
    <property type="match status" value="1"/>
</dbReference>
<dbReference type="InterPro" id="IPR005158">
    <property type="entry name" value="BTAD"/>
</dbReference>
<feature type="DNA-binding region" description="OmpR/PhoB-type" evidence="5">
    <location>
        <begin position="1"/>
        <end position="63"/>
    </location>
</feature>
<dbReference type="SUPFAM" id="SSF52540">
    <property type="entry name" value="P-loop containing nucleoside triphosphate hydrolases"/>
    <property type="match status" value="1"/>
</dbReference>
<evidence type="ECO:0000313" key="8">
    <source>
        <dbReference type="Proteomes" id="UP001501222"/>
    </source>
</evidence>
<dbReference type="PRINTS" id="PR00364">
    <property type="entry name" value="DISEASERSIST"/>
</dbReference>
<dbReference type="CDD" id="cd15831">
    <property type="entry name" value="BTAD"/>
    <property type="match status" value="1"/>
</dbReference>
<evidence type="ECO:0000259" key="6">
    <source>
        <dbReference type="PROSITE" id="PS51755"/>
    </source>
</evidence>
<dbReference type="InterPro" id="IPR001867">
    <property type="entry name" value="OmpR/PhoB-type_DNA-bd"/>
</dbReference>
<dbReference type="InterPro" id="IPR051677">
    <property type="entry name" value="AfsR-DnrI-RedD_regulator"/>
</dbReference>
<evidence type="ECO:0000256" key="5">
    <source>
        <dbReference type="PROSITE-ProRule" id="PRU01091"/>
    </source>
</evidence>
<evidence type="ECO:0000256" key="2">
    <source>
        <dbReference type="ARBA" id="ARBA00023015"/>
    </source>
</evidence>
<dbReference type="SUPFAM" id="SSF46894">
    <property type="entry name" value="C-terminal effector domain of the bipartite response regulators"/>
    <property type="match status" value="1"/>
</dbReference>
<reference evidence="8" key="1">
    <citation type="journal article" date="2019" name="Int. J. Syst. Evol. Microbiol.">
        <title>The Global Catalogue of Microorganisms (GCM) 10K type strain sequencing project: providing services to taxonomists for standard genome sequencing and annotation.</title>
        <authorList>
            <consortium name="The Broad Institute Genomics Platform"/>
            <consortium name="The Broad Institute Genome Sequencing Center for Infectious Disease"/>
            <person name="Wu L."/>
            <person name="Ma J."/>
        </authorList>
    </citation>
    <scope>NUCLEOTIDE SEQUENCE [LARGE SCALE GENOMIC DNA]</scope>
    <source>
        <strain evidence="8">JCM 16928</strain>
    </source>
</reference>
<dbReference type="InterPro" id="IPR036388">
    <property type="entry name" value="WH-like_DNA-bd_sf"/>
</dbReference>
<dbReference type="Gene3D" id="3.40.50.300">
    <property type="entry name" value="P-loop containing nucleotide triphosphate hydrolases"/>
    <property type="match status" value="1"/>
</dbReference>
<dbReference type="InterPro" id="IPR019734">
    <property type="entry name" value="TPR_rpt"/>
</dbReference>
<keyword evidence="2" id="KW-0805">Transcription regulation</keyword>
<dbReference type="Pfam" id="PF00486">
    <property type="entry name" value="Trans_reg_C"/>
    <property type="match status" value="1"/>
</dbReference>
<protein>
    <submittedName>
        <fullName evidence="7">BTAD domain-containing putative transcriptional regulator</fullName>
    </submittedName>
</protein>